<evidence type="ECO:0000256" key="3">
    <source>
        <dbReference type="ARBA" id="ARBA00022801"/>
    </source>
</evidence>
<comment type="similarity">
    <text evidence="2 5">Belongs to the Nudix hydrolase family.</text>
</comment>
<evidence type="ECO:0000256" key="4">
    <source>
        <dbReference type="ARBA" id="ARBA00022842"/>
    </source>
</evidence>
<protein>
    <submittedName>
        <fullName evidence="7">MutT/NUDIX hydrolase</fullName>
    </submittedName>
</protein>
<sequence length="173" mass="19210">MSLNPSLHGVRFCPRCGAADPTISAPRHFGCRQCGYQAFFNPKPVAAAIPRYSDGSVLLLRRGNEREPGFGLWTFPGGFVDLGESVEEAAVRETQEELRITVTLEALHGVYSRPEERVVLIVYTAHTRDVPQLTPEATEVQAFAPDAIPWDELAFWSTERALRDLLDDGANRL</sequence>
<evidence type="ECO:0000313" key="7">
    <source>
        <dbReference type="EMBL" id="XAY04257.1"/>
    </source>
</evidence>
<dbReference type="EMBL" id="CP114014">
    <property type="protein sequence ID" value="XAY04257.1"/>
    <property type="molecule type" value="Genomic_DNA"/>
</dbReference>
<dbReference type="InterPro" id="IPR020476">
    <property type="entry name" value="Nudix_hydrolase"/>
</dbReference>
<dbReference type="PANTHER" id="PTHR43222">
    <property type="entry name" value="NUDIX HYDROLASE 23"/>
    <property type="match status" value="1"/>
</dbReference>
<organism evidence="7">
    <name type="scientific">Paraconexibacter sp. AEG42_29</name>
    <dbReference type="NCBI Taxonomy" id="2997339"/>
    <lineage>
        <taxon>Bacteria</taxon>
        <taxon>Bacillati</taxon>
        <taxon>Actinomycetota</taxon>
        <taxon>Thermoleophilia</taxon>
        <taxon>Solirubrobacterales</taxon>
        <taxon>Paraconexibacteraceae</taxon>
        <taxon>Paraconexibacter</taxon>
    </lineage>
</organism>
<dbReference type="InterPro" id="IPR015797">
    <property type="entry name" value="NUDIX_hydrolase-like_dom_sf"/>
</dbReference>
<dbReference type="GO" id="GO:0016787">
    <property type="term" value="F:hydrolase activity"/>
    <property type="evidence" value="ECO:0007669"/>
    <property type="project" value="UniProtKB-KW"/>
</dbReference>
<keyword evidence="4" id="KW-0460">Magnesium</keyword>
<dbReference type="Gene3D" id="3.90.79.10">
    <property type="entry name" value="Nucleoside Triphosphate Pyrophosphohydrolase"/>
    <property type="match status" value="1"/>
</dbReference>
<dbReference type="RefSeq" id="WP_354700799.1">
    <property type="nucleotide sequence ID" value="NZ_CP114014.1"/>
</dbReference>
<evidence type="ECO:0000256" key="2">
    <source>
        <dbReference type="ARBA" id="ARBA00005582"/>
    </source>
</evidence>
<dbReference type="SUPFAM" id="SSF55811">
    <property type="entry name" value="Nudix"/>
    <property type="match status" value="1"/>
</dbReference>
<accession>A0AAU7ARH6</accession>
<dbReference type="PRINTS" id="PR00502">
    <property type="entry name" value="NUDIXFAMILY"/>
</dbReference>
<proteinExistence type="inferred from homology"/>
<reference evidence="7" key="1">
    <citation type="submission" date="2022-12" db="EMBL/GenBank/DDBJ databases">
        <title>Paraconexibacter alkalitolerans sp. nov. and Baekduia alba sp. nov., isolated from soil and emended description of the genera Paraconexibacter (Chun et al., 2020) and Baekduia (An et al., 2020).</title>
        <authorList>
            <person name="Vieira S."/>
            <person name="Huber K.J."/>
            <person name="Geppert A."/>
            <person name="Wolf J."/>
            <person name="Neumann-Schaal M."/>
            <person name="Muesken M."/>
            <person name="Overmann J."/>
        </authorList>
    </citation>
    <scope>NUCLEOTIDE SEQUENCE</scope>
    <source>
        <strain evidence="7">AEG42_29</strain>
    </source>
</reference>
<dbReference type="Pfam" id="PF00293">
    <property type="entry name" value="NUDIX"/>
    <property type="match status" value="1"/>
</dbReference>
<keyword evidence="3 5" id="KW-0378">Hydrolase</keyword>
<feature type="domain" description="Nudix hydrolase" evidence="6">
    <location>
        <begin position="42"/>
        <end position="173"/>
    </location>
</feature>
<dbReference type="InterPro" id="IPR000086">
    <property type="entry name" value="NUDIX_hydrolase_dom"/>
</dbReference>
<dbReference type="PANTHER" id="PTHR43222:SF2">
    <property type="entry name" value="NUDIX HYDROLASE 23, CHLOROPLASTIC"/>
    <property type="match status" value="1"/>
</dbReference>
<dbReference type="PROSITE" id="PS00893">
    <property type="entry name" value="NUDIX_BOX"/>
    <property type="match status" value="1"/>
</dbReference>
<evidence type="ECO:0000256" key="5">
    <source>
        <dbReference type="RuleBase" id="RU003476"/>
    </source>
</evidence>
<gene>
    <name evidence="7" type="ORF">DSM112329_01089</name>
</gene>
<evidence type="ECO:0000259" key="6">
    <source>
        <dbReference type="PROSITE" id="PS51462"/>
    </source>
</evidence>
<comment type="cofactor">
    <cofactor evidence="1">
        <name>Mg(2+)</name>
        <dbReference type="ChEBI" id="CHEBI:18420"/>
    </cofactor>
</comment>
<dbReference type="KEGG" id="parq:DSM112329_01089"/>
<dbReference type="InterPro" id="IPR020084">
    <property type="entry name" value="NUDIX_hydrolase_CS"/>
</dbReference>
<evidence type="ECO:0000256" key="1">
    <source>
        <dbReference type="ARBA" id="ARBA00001946"/>
    </source>
</evidence>
<dbReference type="AlphaFoldDB" id="A0AAU7ARH6"/>
<dbReference type="PROSITE" id="PS51462">
    <property type="entry name" value="NUDIX"/>
    <property type="match status" value="1"/>
</dbReference>
<name>A0AAU7ARH6_9ACTN</name>